<reference evidence="1" key="1">
    <citation type="submission" date="2020-05" db="EMBL/GenBank/DDBJ databases">
        <title>Mycena genomes resolve the evolution of fungal bioluminescence.</title>
        <authorList>
            <person name="Tsai I.J."/>
        </authorList>
    </citation>
    <scope>NUCLEOTIDE SEQUENCE</scope>
    <source>
        <strain evidence="1">110903Hualien_Pintung</strain>
    </source>
</reference>
<dbReference type="EMBL" id="JACAZE010000024">
    <property type="protein sequence ID" value="KAF7291569.1"/>
    <property type="molecule type" value="Genomic_DNA"/>
</dbReference>
<organism evidence="1 2">
    <name type="scientific">Mycena chlorophos</name>
    <name type="common">Agaric fungus</name>
    <name type="synonym">Agaricus chlorophos</name>
    <dbReference type="NCBI Taxonomy" id="658473"/>
    <lineage>
        <taxon>Eukaryota</taxon>
        <taxon>Fungi</taxon>
        <taxon>Dikarya</taxon>
        <taxon>Basidiomycota</taxon>
        <taxon>Agaricomycotina</taxon>
        <taxon>Agaricomycetes</taxon>
        <taxon>Agaricomycetidae</taxon>
        <taxon>Agaricales</taxon>
        <taxon>Marasmiineae</taxon>
        <taxon>Mycenaceae</taxon>
        <taxon>Mycena</taxon>
    </lineage>
</organism>
<dbReference type="OrthoDB" id="3141919at2759"/>
<evidence type="ECO:0000313" key="2">
    <source>
        <dbReference type="Proteomes" id="UP000613580"/>
    </source>
</evidence>
<proteinExistence type="predicted"/>
<keyword evidence="2" id="KW-1185">Reference proteome</keyword>
<dbReference type="AlphaFoldDB" id="A0A8H6VRX4"/>
<accession>A0A8H6VRX4</accession>
<name>A0A8H6VRX4_MYCCL</name>
<protein>
    <submittedName>
        <fullName evidence="1">Uncharacterized protein</fullName>
    </submittedName>
</protein>
<dbReference type="Proteomes" id="UP000613580">
    <property type="component" value="Unassembled WGS sequence"/>
</dbReference>
<sequence>MSTTYTLPAPTIPLPAKTTSLPETPSICCRAASAVPLDPSKPLLTLLTAPLTRFTYYTRLERASWLIDIAHDLCDPLRKRGLLYVLLADSWHVVHPGDPLCAAVYLYALPAGVVISISKFSKRHGKSLTSRAGNASTMARQVKKRDNDRCWVAPAGNPVNSHIVPKRMGDALARSIYHQFCGEQPPPALRVHDPIFGFCLSPNLRALWDNYELGFRLIRGSQPVRYEVHSFNVEAEFEHVGFISQWGYVFEQPTQNEILHGREITPPAANTHELPPAGLFRWEYLQCVVKLFKADDYEAALANISFPEQPFRTEDDDDGDECPLWPSAAFDFAALRQAELEEAREAHGRVSQWLESTQ</sequence>
<comment type="caution">
    <text evidence="1">The sequence shown here is derived from an EMBL/GenBank/DDBJ whole genome shotgun (WGS) entry which is preliminary data.</text>
</comment>
<gene>
    <name evidence="1" type="ORF">HMN09_01248000</name>
</gene>
<evidence type="ECO:0000313" key="1">
    <source>
        <dbReference type="EMBL" id="KAF7291569.1"/>
    </source>
</evidence>